<organism evidence="7 8">
    <name type="scientific">Pelusios castaneus</name>
    <name type="common">West African mud turtle</name>
    <dbReference type="NCBI Taxonomy" id="367368"/>
    <lineage>
        <taxon>Eukaryota</taxon>
        <taxon>Metazoa</taxon>
        <taxon>Chordata</taxon>
        <taxon>Craniata</taxon>
        <taxon>Vertebrata</taxon>
        <taxon>Euteleostomi</taxon>
        <taxon>Archelosauria</taxon>
        <taxon>Testudinata</taxon>
        <taxon>Testudines</taxon>
        <taxon>Pleurodira</taxon>
        <taxon>Pelomedusidae</taxon>
        <taxon>Pelusios</taxon>
    </lineage>
</organism>
<dbReference type="Ensembl" id="ENSPCET00000020056.1">
    <property type="protein sequence ID" value="ENSPCEP00000019395.1"/>
    <property type="gene ID" value="ENSPCEG00000015064.1"/>
</dbReference>
<dbReference type="Gene3D" id="1.20.5.1160">
    <property type="entry name" value="Vasodilator-stimulated phosphoprotein"/>
    <property type="match status" value="1"/>
</dbReference>
<feature type="coiled-coil region" evidence="4">
    <location>
        <begin position="383"/>
        <end position="470"/>
    </location>
</feature>
<dbReference type="PRINTS" id="PR01276">
    <property type="entry name" value="TYPE2KERATIN"/>
</dbReference>
<dbReference type="SMART" id="SM01391">
    <property type="entry name" value="Filament"/>
    <property type="match status" value="1"/>
</dbReference>
<dbReference type="GO" id="GO:0005615">
    <property type="term" value="C:extracellular space"/>
    <property type="evidence" value="ECO:0007669"/>
    <property type="project" value="TreeGrafter"/>
</dbReference>
<reference evidence="7" key="1">
    <citation type="submission" date="2025-08" db="UniProtKB">
        <authorList>
            <consortium name="Ensembl"/>
        </authorList>
    </citation>
    <scope>IDENTIFICATION</scope>
</reference>
<evidence type="ECO:0000256" key="5">
    <source>
        <dbReference type="SAM" id="MobiDB-lite"/>
    </source>
</evidence>
<dbReference type="GO" id="GO:0045109">
    <property type="term" value="P:intermediate filament organization"/>
    <property type="evidence" value="ECO:0007669"/>
    <property type="project" value="TreeGrafter"/>
</dbReference>
<keyword evidence="2 4" id="KW-0175">Coiled coil</keyword>
<evidence type="ECO:0000256" key="3">
    <source>
        <dbReference type="ARBA" id="ARBA00061646"/>
    </source>
</evidence>
<dbReference type="GO" id="GO:0045095">
    <property type="term" value="C:keratin filament"/>
    <property type="evidence" value="ECO:0007669"/>
    <property type="project" value="InterPro"/>
</dbReference>
<feature type="region of interest" description="Disordered" evidence="5">
    <location>
        <begin position="530"/>
        <end position="560"/>
    </location>
</feature>
<protein>
    <recommendedName>
        <fullName evidence="6">IF rod domain-containing protein</fullName>
    </recommendedName>
</protein>
<sequence>MFLQTATKSIGGKKGSYSSCSAIGSGGGGGGRSRCSYSSYSSSRGYGGGGRCGGFGSRSLHNFGTGRRISVGSVYGGGYGCRSGGFGGGFGGGYGGGVCGYGGGAGGYGGGAGGFGGGGPCGFGGPGFGGPGFGGPGFGGPGFGGPIRGPGIQPVQVDPSLLHPVHVEIDPQIQQVKNHEKEQIKVLNNQFASFIDKVRFLEQQNKVLSTKWELLQQQGGGVIRRDLEPLFENFIQNLRRKLEALQNQKGQLQSELESMQQYVEDYKNKYEEEINRRTAAENEFVVLKKDVDSAYMTKVELETRVQALTDEINFLRYEINQLQTISRDLSVVVSMDNSRHLDLEGIVEEVRNQYEEIARRSRAEAEAWYTKLQTTAGRHGDSLRTSKQEIHELTRNIQRLRAEIDSVKKQVAQLQAAIAEAEEKGELALQDARQKLQELERALQKDKEDLANLLREYQELLNVKLALDIEIAMYRKLLEGEEYRWVHSLLGCGIGGGIGGGVCGGGFGGGSVISGGGICGGFSSGSGRSYGGGGHHSSGSSSTIVRRTTTSSSTKSSGGY</sequence>
<feature type="coiled-coil region" evidence="4">
    <location>
        <begin position="235"/>
        <end position="325"/>
    </location>
</feature>
<dbReference type="GO" id="GO:0031424">
    <property type="term" value="P:keratinization"/>
    <property type="evidence" value="ECO:0007669"/>
    <property type="project" value="TreeGrafter"/>
</dbReference>
<dbReference type="FunFam" id="1.20.5.500:FF:000001">
    <property type="entry name" value="Type II keratin 23"/>
    <property type="match status" value="1"/>
</dbReference>
<evidence type="ECO:0000256" key="1">
    <source>
        <dbReference type="ARBA" id="ARBA00022754"/>
    </source>
</evidence>
<dbReference type="AlphaFoldDB" id="A0A8C8SDP5"/>
<dbReference type="PROSITE" id="PS51842">
    <property type="entry name" value="IF_ROD_2"/>
    <property type="match status" value="1"/>
</dbReference>
<feature type="domain" description="IF rod" evidence="6">
    <location>
        <begin position="180"/>
        <end position="485"/>
    </location>
</feature>
<name>A0A8C8SDP5_9SAUR</name>
<accession>A0A8C8SDP5</accession>
<dbReference type="Proteomes" id="UP000694393">
    <property type="component" value="Unplaced"/>
</dbReference>
<dbReference type="FunFam" id="1.20.5.170:FF:000004">
    <property type="entry name" value="Keratin, type II cytoskeletal 5"/>
    <property type="match status" value="1"/>
</dbReference>
<proteinExistence type="inferred from homology"/>
<dbReference type="InterPro" id="IPR003054">
    <property type="entry name" value="Keratin_II"/>
</dbReference>
<dbReference type="PANTHER" id="PTHR45616">
    <property type="entry name" value="GATA-TYPE DOMAIN-CONTAINING PROTEIN"/>
    <property type="match status" value="1"/>
</dbReference>
<dbReference type="GO" id="GO:0030280">
    <property type="term" value="F:structural constituent of skin epidermis"/>
    <property type="evidence" value="ECO:0007669"/>
    <property type="project" value="TreeGrafter"/>
</dbReference>
<dbReference type="Gene3D" id="1.20.5.170">
    <property type="match status" value="1"/>
</dbReference>
<dbReference type="PANTHER" id="PTHR45616:SF34">
    <property type="entry name" value="IF ROD DOMAIN-CONTAINING PROTEIN"/>
    <property type="match status" value="1"/>
</dbReference>
<dbReference type="InterPro" id="IPR039008">
    <property type="entry name" value="IF_rod_dom"/>
</dbReference>
<dbReference type="Pfam" id="PF16208">
    <property type="entry name" value="Keratin_2_head"/>
    <property type="match status" value="1"/>
</dbReference>
<dbReference type="SUPFAM" id="SSF64593">
    <property type="entry name" value="Intermediate filament protein, coiled coil region"/>
    <property type="match status" value="3"/>
</dbReference>
<comment type="similarity">
    <text evidence="3">Belongs to the intermediate filament family.</text>
</comment>
<reference evidence="7" key="2">
    <citation type="submission" date="2025-09" db="UniProtKB">
        <authorList>
            <consortium name="Ensembl"/>
        </authorList>
    </citation>
    <scope>IDENTIFICATION</scope>
</reference>
<evidence type="ECO:0000256" key="4">
    <source>
        <dbReference type="SAM" id="Coils"/>
    </source>
</evidence>
<evidence type="ECO:0000256" key="2">
    <source>
        <dbReference type="ARBA" id="ARBA00023054"/>
    </source>
</evidence>
<dbReference type="FunFam" id="1.20.5.1160:FF:000001">
    <property type="entry name" value="Keratin type II"/>
    <property type="match status" value="1"/>
</dbReference>
<evidence type="ECO:0000313" key="7">
    <source>
        <dbReference type="Ensembl" id="ENSPCEP00000019395.1"/>
    </source>
</evidence>
<dbReference type="Gene3D" id="1.20.5.500">
    <property type="entry name" value="Single helix bin"/>
    <property type="match status" value="1"/>
</dbReference>
<dbReference type="Pfam" id="PF00038">
    <property type="entry name" value="Filament"/>
    <property type="match status" value="1"/>
</dbReference>
<evidence type="ECO:0000313" key="8">
    <source>
        <dbReference type="Proteomes" id="UP000694393"/>
    </source>
</evidence>
<keyword evidence="1" id="KW-0403">Intermediate filament</keyword>
<dbReference type="InterPro" id="IPR032444">
    <property type="entry name" value="Keratin_2_head"/>
</dbReference>
<feature type="compositionally biased region" description="Low complexity" evidence="5">
    <location>
        <begin position="537"/>
        <end position="560"/>
    </location>
</feature>
<keyword evidence="8" id="KW-1185">Reference proteome</keyword>
<evidence type="ECO:0000259" key="6">
    <source>
        <dbReference type="PROSITE" id="PS51842"/>
    </source>
</evidence>